<sequence length="267" mass="30425">MVAALWVVSDELWERVEPLLPVRPASRTGPKPLPDRQVVQPILVVLVTGIGWEDLPQELGFGSGMTCWRRLRNWQAAGVVEWLHEVLLAELNAAGQIDWSRACGDTSHLRVEKEGTATGPSLVDRGTTGSKHHLITDGGGIPLATLLTGGNRHDITPLLPLVEKVPPVRGRRGRPRHKPEVLVADRSYDHDTYRHLLRQRRIHPLISRRGTRDTNQAVRWGVEHTPALRHQFRRLATRWERRTDIHHGFRTLATSLISWRRLPHRMR</sequence>
<gene>
    <name evidence="3" type="ORF">CDG81_13820</name>
</gene>
<dbReference type="AlphaFoldDB" id="A0A223RTL5"/>
<organism evidence="3 4">
    <name type="scientific">Actinopolyspora erythraea</name>
    <dbReference type="NCBI Taxonomy" id="414996"/>
    <lineage>
        <taxon>Bacteria</taxon>
        <taxon>Bacillati</taxon>
        <taxon>Actinomycetota</taxon>
        <taxon>Actinomycetes</taxon>
        <taxon>Actinopolysporales</taxon>
        <taxon>Actinopolysporaceae</taxon>
        <taxon>Actinopolyspora</taxon>
    </lineage>
</organism>
<dbReference type="GO" id="GO:0006313">
    <property type="term" value="P:DNA transposition"/>
    <property type="evidence" value="ECO:0007669"/>
    <property type="project" value="InterPro"/>
</dbReference>
<dbReference type="Pfam" id="PF13340">
    <property type="entry name" value="DUF4096"/>
    <property type="match status" value="1"/>
</dbReference>
<evidence type="ECO:0000313" key="3">
    <source>
        <dbReference type="EMBL" id="ASU79190.1"/>
    </source>
</evidence>
<name>A0A223RTL5_9ACTN</name>
<dbReference type="GO" id="GO:0004803">
    <property type="term" value="F:transposase activity"/>
    <property type="evidence" value="ECO:0007669"/>
    <property type="project" value="InterPro"/>
</dbReference>
<protein>
    <submittedName>
        <fullName evidence="3">Transposase</fullName>
    </submittedName>
</protein>
<dbReference type="PANTHER" id="PTHR30007:SF1">
    <property type="entry name" value="BLR1914 PROTEIN"/>
    <property type="match status" value="1"/>
</dbReference>
<dbReference type="EMBL" id="CP022752">
    <property type="protein sequence ID" value="ASU79190.1"/>
    <property type="molecule type" value="Genomic_DNA"/>
</dbReference>
<accession>A0A223RTL5</accession>
<dbReference type="GO" id="GO:0003677">
    <property type="term" value="F:DNA binding"/>
    <property type="evidence" value="ECO:0007669"/>
    <property type="project" value="InterPro"/>
</dbReference>
<dbReference type="PANTHER" id="PTHR30007">
    <property type="entry name" value="PHP DOMAIN PROTEIN"/>
    <property type="match status" value="1"/>
</dbReference>
<dbReference type="InterPro" id="IPR002559">
    <property type="entry name" value="Transposase_11"/>
</dbReference>
<dbReference type="Proteomes" id="UP000215043">
    <property type="component" value="Chromosome"/>
</dbReference>
<feature type="domain" description="Transposase IS4-like" evidence="1">
    <location>
        <begin position="105"/>
        <end position="255"/>
    </location>
</feature>
<dbReference type="InterPro" id="IPR025161">
    <property type="entry name" value="IS402-like_dom"/>
</dbReference>
<evidence type="ECO:0000259" key="2">
    <source>
        <dbReference type="Pfam" id="PF13340"/>
    </source>
</evidence>
<dbReference type="KEGG" id="aey:CDG81_13820"/>
<evidence type="ECO:0000313" key="4">
    <source>
        <dbReference type="Proteomes" id="UP000215043"/>
    </source>
</evidence>
<feature type="domain" description="Insertion element IS402-like" evidence="2">
    <location>
        <begin position="8"/>
        <end position="84"/>
    </location>
</feature>
<proteinExistence type="predicted"/>
<evidence type="ECO:0000259" key="1">
    <source>
        <dbReference type="Pfam" id="PF01609"/>
    </source>
</evidence>
<dbReference type="NCBIfam" id="NF033580">
    <property type="entry name" value="transpos_IS5_3"/>
    <property type="match status" value="1"/>
</dbReference>
<dbReference type="Pfam" id="PF01609">
    <property type="entry name" value="DDE_Tnp_1"/>
    <property type="match status" value="1"/>
</dbReference>
<reference evidence="3 4" key="1">
    <citation type="submission" date="2017-08" db="EMBL/GenBank/DDBJ databases">
        <title>The complete genome sequence of moderately halophilic actinomycete Actinopolyspora erythraea YIM 90600, the producer of novel erythromycin, novel actinopolysporins A-C and tubercidin.</title>
        <authorList>
            <person name="Yin M."/>
            <person name="Tang S."/>
        </authorList>
    </citation>
    <scope>NUCLEOTIDE SEQUENCE [LARGE SCALE GENOMIC DNA]</scope>
    <source>
        <strain evidence="3 4">YIM 90600</strain>
    </source>
</reference>